<dbReference type="EMBL" id="CP072931">
    <property type="protein sequence ID" value="QTZ90266.1"/>
    <property type="molecule type" value="Genomic_DNA"/>
</dbReference>
<dbReference type="AlphaFoldDB" id="J1ZQN9"/>
<dbReference type="Proteomes" id="UP000009036">
    <property type="component" value="Chromosome"/>
</dbReference>
<feature type="region of interest" description="Disordered" evidence="1">
    <location>
        <begin position="120"/>
        <end position="141"/>
    </location>
</feature>
<gene>
    <name evidence="4" type="ORF">SU9_001360</name>
    <name evidence="3" type="ORF">SU9_26909</name>
</gene>
<dbReference type="STRING" id="1160718.SU9_26909"/>
<protein>
    <submittedName>
        <fullName evidence="4">DUF5519 family protein</fullName>
    </submittedName>
</protein>
<name>J1ZQN9_9ACTN</name>
<evidence type="ECO:0000313" key="4">
    <source>
        <dbReference type="EMBL" id="QTZ90266.1"/>
    </source>
</evidence>
<feature type="domain" description="Luciferase" evidence="2">
    <location>
        <begin position="34"/>
        <end position="97"/>
    </location>
</feature>
<dbReference type="Pfam" id="PF17648">
    <property type="entry name" value="Luciferase"/>
    <property type="match status" value="1"/>
</dbReference>
<organism evidence="3">
    <name type="scientific">Streptomyces auratus AGR0001</name>
    <dbReference type="NCBI Taxonomy" id="1160718"/>
    <lineage>
        <taxon>Bacteria</taxon>
        <taxon>Bacillati</taxon>
        <taxon>Actinomycetota</taxon>
        <taxon>Actinomycetes</taxon>
        <taxon>Kitasatosporales</taxon>
        <taxon>Streptomycetaceae</taxon>
        <taxon>Streptomyces</taxon>
    </lineage>
</organism>
<sequence>MSLAQCALTQLAAWRDLTEAVPSCGRGHALCSPRGEIVHFHSDWQADLHLTARFIRRFESHLKRSSAVRLVPGSQWMTVRLETGSDIQLLNTLVSLALWAHSAWPVPDAARRPRCNDRYQQGKALSPERLGGGRRTFGVGE</sequence>
<dbReference type="InterPro" id="IPR040841">
    <property type="entry name" value="Luciferase_dom"/>
</dbReference>
<accession>J1ZQN9</accession>
<dbReference type="RefSeq" id="WP_006606890.1">
    <property type="nucleotide sequence ID" value="NZ_CP072931.1"/>
</dbReference>
<reference evidence="4" key="2">
    <citation type="submission" date="2021-04" db="EMBL/GenBank/DDBJ databases">
        <authorList>
            <person name="Wen M.-L."/>
            <person name="Han X.-L."/>
            <person name="Xiong J."/>
        </authorList>
    </citation>
    <scope>NUCLEOTIDE SEQUENCE</scope>
    <source>
        <strain evidence="4">AGR0001</strain>
    </source>
</reference>
<evidence type="ECO:0000313" key="5">
    <source>
        <dbReference type="Proteomes" id="UP000009036"/>
    </source>
</evidence>
<evidence type="ECO:0000259" key="2">
    <source>
        <dbReference type="Pfam" id="PF17648"/>
    </source>
</evidence>
<proteinExistence type="predicted"/>
<dbReference type="KEGG" id="sauh:SU9_001360"/>
<evidence type="ECO:0000256" key="1">
    <source>
        <dbReference type="SAM" id="MobiDB-lite"/>
    </source>
</evidence>
<dbReference type="HOGENOM" id="CLU_158687_0_0_11"/>
<keyword evidence="5" id="KW-1185">Reference proteome</keyword>
<dbReference type="EMBL" id="AJGV01000169">
    <property type="protein sequence ID" value="EJJ03831.1"/>
    <property type="molecule type" value="Genomic_DNA"/>
</dbReference>
<dbReference type="eggNOG" id="ENOG502ZD9R">
    <property type="taxonomic scope" value="Bacteria"/>
</dbReference>
<reference evidence="3" key="1">
    <citation type="journal article" date="2012" name="J. Bacteriol.">
        <title>Genome Sequence of Streptomyces auratus Strain AGR0001, a Phoslactomycin-Producing Actinomycete.</title>
        <authorList>
            <person name="Han X."/>
            <person name="Li M."/>
            <person name="Ding Z."/>
            <person name="Zhao J."/>
            <person name="Ji K."/>
            <person name="Wen M."/>
            <person name="Lu T."/>
        </authorList>
    </citation>
    <scope>NUCLEOTIDE SEQUENCE [LARGE SCALE GENOMIC DNA]</scope>
    <source>
        <strain evidence="3">AGR0001</strain>
    </source>
</reference>
<evidence type="ECO:0000313" key="3">
    <source>
        <dbReference type="EMBL" id="EJJ03831.1"/>
    </source>
</evidence>